<gene>
    <name evidence="2" type="ORF">GCM10007053_11110</name>
</gene>
<dbReference type="AlphaFoldDB" id="A0A918XFM1"/>
<dbReference type="EMBL" id="BMYM01000001">
    <property type="protein sequence ID" value="GHD29901.1"/>
    <property type="molecule type" value="Genomic_DNA"/>
</dbReference>
<evidence type="ECO:0000259" key="1">
    <source>
        <dbReference type="Pfam" id="PF05170"/>
    </source>
</evidence>
<reference evidence="2" key="2">
    <citation type="submission" date="2020-09" db="EMBL/GenBank/DDBJ databases">
        <authorList>
            <person name="Sun Q."/>
            <person name="Kim S."/>
        </authorList>
    </citation>
    <scope>NUCLEOTIDE SEQUENCE</scope>
    <source>
        <strain evidence="2">KCTC 23430</strain>
    </source>
</reference>
<dbReference type="Proteomes" id="UP000644693">
    <property type="component" value="Unassembled WGS sequence"/>
</dbReference>
<dbReference type="Pfam" id="PF05170">
    <property type="entry name" value="AsmA"/>
    <property type="match status" value="1"/>
</dbReference>
<organism evidence="2 3">
    <name type="scientific">Parahalioglobus pacificus</name>
    <dbReference type="NCBI Taxonomy" id="930806"/>
    <lineage>
        <taxon>Bacteria</taxon>
        <taxon>Pseudomonadati</taxon>
        <taxon>Pseudomonadota</taxon>
        <taxon>Gammaproteobacteria</taxon>
        <taxon>Cellvibrionales</taxon>
        <taxon>Halieaceae</taxon>
        <taxon>Parahalioglobus</taxon>
    </lineage>
</organism>
<dbReference type="InterPro" id="IPR052894">
    <property type="entry name" value="AsmA-related"/>
</dbReference>
<feature type="domain" description="AsmA" evidence="1">
    <location>
        <begin position="709"/>
        <end position="973"/>
    </location>
</feature>
<sequence length="1071" mass="113734">MVLRWILALVLLCGLLLAAALLALRSESTLLRAITWSVATFTDYELELVSARADLFAGTVEAQQLHLHHVESEGAALVSVLNLQGSKILLSDLLLLNLKHAVLTADSVSVYVKGNDQADDPKPITWLSYLSWLPDRANIGNVHVINHHKELMIFPLQQVRGYRGAYNNFIATATGLWEGNSIETGLELNALRDEGSFFGVGMTADLSAAHSGSQAVLTGEFTGTDSDYQYNFSLQADTTQIEDALARYLQIAKRLTGDLSIEGRLKGDSEEATLTADRIILQNLPAYGFEASGDLSRNFAEGKTHIQLNSAGQMASLRAFNEFLNLELDRLGSAQSSLRLTGTLSDPEIERFILQTHSDSGLTLNLSGSVSRRELSDGTLAPSNELMVDVSAPGLAPLRPWLGEISLDTGPWAASATITGNREALAVSQFLVTAGTPDTITFGAEGAVNRIAIDDQEFELDDVTGISAAVTTETPNSQYVAELLGITLPDHHAMTLSLQLSGDGPQLQASEGALVVSASDFDASLTEMSMSLLSSQERWLMQNFKGKLAGALSDTSALSQYTTTSAVSLGPISYSADIVQENGRVSARNIQAAITGEQVTATATGEVEDLVNLSGVRIAHDFSGVSTSAVLSALVARFSYSQPIGTLDGSFDLSGDAGDLALTNIEIRNSDYAPLGFTAGGDIDDLASLNGSFTLSTRITDLDLLYALTGFEVKQTSLSASFSSQDERTAIDVDGTVGQSTVEGSGFYASSDDGITAAELAFSSPHLRMADLGLQASAANRADNAPAEQLGESAESGLDRLLTQAPRFPSRLKIDIDQLSGDATAIDSLALEMTGRDGAYTLRQLDARYATGELQLRGIIDLNQQPINLSLAGQGLSIPLNRVATDIGLESDIEGVLSFRGGLTGRGTTEESLRESLDGSLSLALEDATIAGAAYDVLATGLLEWLYSGAALADSTRLDCTMARLDFDDGVAYTDNILVESQRMIAEGEAELDLVNRNIDLVLVPRSKSRTFQIPSRVTVRGPLESPRTTVSPISAVADASAEALTLLPKIAMRLFGIKPKDGGNSHPCGT</sequence>
<reference evidence="2" key="1">
    <citation type="journal article" date="2014" name="Int. J. Syst. Evol. Microbiol.">
        <title>Complete genome sequence of Corynebacterium casei LMG S-19264T (=DSM 44701T), isolated from a smear-ripened cheese.</title>
        <authorList>
            <consortium name="US DOE Joint Genome Institute (JGI-PGF)"/>
            <person name="Walter F."/>
            <person name="Albersmeier A."/>
            <person name="Kalinowski J."/>
            <person name="Ruckert C."/>
        </authorList>
    </citation>
    <scope>NUCLEOTIDE SEQUENCE</scope>
    <source>
        <strain evidence="2">KCTC 23430</strain>
    </source>
</reference>
<proteinExistence type="predicted"/>
<comment type="caution">
    <text evidence="2">The sequence shown here is derived from an EMBL/GenBank/DDBJ whole genome shotgun (WGS) entry which is preliminary data.</text>
</comment>
<accession>A0A918XFM1</accession>
<keyword evidence="3" id="KW-1185">Reference proteome</keyword>
<dbReference type="PANTHER" id="PTHR30441">
    <property type="entry name" value="DUF748 DOMAIN-CONTAINING PROTEIN"/>
    <property type="match status" value="1"/>
</dbReference>
<dbReference type="PANTHER" id="PTHR30441:SF4">
    <property type="entry name" value="PROTEIN ASMA"/>
    <property type="match status" value="1"/>
</dbReference>
<dbReference type="GO" id="GO:0005886">
    <property type="term" value="C:plasma membrane"/>
    <property type="evidence" value="ECO:0007669"/>
    <property type="project" value="TreeGrafter"/>
</dbReference>
<evidence type="ECO:0000313" key="2">
    <source>
        <dbReference type="EMBL" id="GHD29901.1"/>
    </source>
</evidence>
<evidence type="ECO:0000313" key="3">
    <source>
        <dbReference type="Proteomes" id="UP000644693"/>
    </source>
</evidence>
<protein>
    <recommendedName>
        <fullName evidence="1">AsmA domain-containing protein</fullName>
    </recommendedName>
</protein>
<name>A0A918XFM1_9GAMM</name>
<dbReference type="InterPro" id="IPR007844">
    <property type="entry name" value="AsmA"/>
</dbReference>
<dbReference type="GO" id="GO:0090313">
    <property type="term" value="P:regulation of protein targeting to membrane"/>
    <property type="evidence" value="ECO:0007669"/>
    <property type="project" value="TreeGrafter"/>
</dbReference>